<feature type="compositionally biased region" description="Low complexity" evidence="8">
    <location>
        <begin position="465"/>
        <end position="484"/>
    </location>
</feature>
<feature type="region of interest" description="Disordered" evidence="8">
    <location>
        <begin position="462"/>
        <end position="484"/>
    </location>
</feature>
<feature type="transmembrane region" description="Helical" evidence="9">
    <location>
        <begin position="502"/>
        <end position="519"/>
    </location>
</feature>
<evidence type="ECO:0000256" key="10">
    <source>
        <dbReference type="SAM" id="SignalP"/>
    </source>
</evidence>
<feature type="active site" evidence="6">
    <location>
        <position position="85"/>
    </location>
</feature>
<feature type="domain" description="Peptidase A1" evidence="11">
    <location>
        <begin position="67"/>
        <end position="405"/>
    </location>
</feature>
<feature type="chain" id="PRO_5044735560" evidence="10">
    <location>
        <begin position="18"/>
        <end position="520"/>
    </location>
</feature>
<dbReference type="Gene3D" id="2.40.70.10">
    <property type="entry name" value="Acid Proteases"/>
    <property type="match status" value="2"/>
</dbReference>
<keyword evidence="2 7" id="KW-0645">Protease</keyword>
<dbReference type="AlphaFoldDB" id="M1XFD0"/>
<organism evidence="12">
    <name type="scientific">Geotrichum candidum</name>
    <name type="common">Oospora lactis</name>
    <name type="synonym">Dipodascus geotrichum</name>
    <dbReference type="NCBI Taxonomy" id="1173061"/>
    <lineage>
        <taxon>Eukaryota</taxon>
        <taxon>Fungi</taxon>
        <taxon>Dikarya</taxon>
        <taxon>Ascomycota</taxon>
        <taxon>Saccharomycotina</taxon>
        <taxon>Dipodascomycetes</taxon>
        <taxon>Dipodascales</taxon>
        <taxon>Dipodascaceae</taxon>
        <taxon>Geotrichum</taxon>
    </lineage>
</organism>
<feature type="signal peptide" evidence="10">
    <location>
        <begin position="1"/>
        <end position="17"/>
    </location>
</feature>
<evidence type="ECO:0000256" key="1">
    <source>
        <dbReference type="ARBA" id="ARBA00007447"/>
    </source>
</evidence>
<evidence type="ECO:0000313" key="12">
    <source>
        <dbReference type="EMBL" id="CCO73817.1"/>
    </source>
</evidence>
<evidence type="ECO:0000259" key="11">
    <source>
        <dbReference type="PROSITE" id="PS51767"/>
    </source>
</evidence>
<sequence length="520" mass="55266">MKLQLLSLLSLSALASARFIATTDSPDGTLHIGFKAKRSADSRGHDERLRKRDDTLQVPLDNLYTYYNVELELGTPAQTFNLLIDTGSSDLWVISETNRYCARTAAQFSSSSYFNCSISGTFAAGDSSTYQFNNSDFFIRYGDGTVAEGDWGMDTLTFSGQEITDMSFGLGNTTNSTMGVLGIGYPSNEATTVLSDPYTYANLPMRLAQAGIINTPAYSLWLNDINASEGNILFGGVDHAKYSGDLVSVPVLKASASATKPTSFTIAFDSLLFTTDGSSEEVLTDTIEALLDSGTSLSYFPRNVAADLLDAFDASYYSQLGYYVQSCNLEGSLDYSFNGANISVPFSSLLLPVTSRTGPAYFSNGEPVCAIGILPSSYKFALLGDTFLRNAYVVYDLENDQIALAQANANTTDSDIEAIVSTIPSATPASLYSATTGITLESVTRGVRTTLSTASDGNVETFTLSSEPSGTASGSSTRASASASETSSGAASRIIIQSYSPMPALLLVVVFLASFCLVVV</sequence>
<dbReference type="Pfam" id="PF00026">
    <property type="entry name" value="Asp"/>
    <property type="match status" value="1"/>
</dbReference>
<dbReference type="InterPro" id="IPR033876">
    <property type="entry name" value="SAP-like"/>
</dbReference>
<proteinExistence type="inferred from homology"/>
<evidence type="ECO:0000256" key="9">
    <source>
        <dbReference type="SAM" id="Phobius"/>
    </source>
</evidence>
<gene>
    <name evidence="12" type="primary">YSP3</name>
    <name evidence="13" type="ORF">BN980_GECA03s01913g</name>
</gene>
<dbReference type="PANTHER" id="PTHR47966:SF65">
    <property type="entry name" value="ASPARTIC-TYPE ENDOPEPTIDASE"/>
    <property type="match status" value="1"/>
</dbReference>
<dbReference type="SUPFAM" id="SSF50630">
    <property type="entry name" value="Acid proteases"/>
    <property type="match status" value="1"/>
</dbReference>
<evidence type="ECO:0000313" key="13">
    <source>
        <dbReference type="EMBL" id="CDO52436.1"/>
    </source>
</evidence>
<dbReference type="STRING" id="1173061.M1XFD0"/>
<protein>
    <submittedName>
        <fullName evidence="12 13">Aspartic protease</fullName>
    </submittedName>
</protein>
<dbReference type="InterPro" id="IPR001969">
    <property type="entry name" value="Aspartic_peptidase_AS"/>
</dbReference>
<dbReference type="FunFam" id="2.40.70.10:FF:000011">
    <property type="entry name" value="Aspartic protease"/>
    <property type="match status" value="1"/>
</dbReference>
<dbReference type="EMBL" id="HF558453">
    <property type="protein sequence ID" value="CCO73817.1"/>
    <property type="molecule type" value="Genomic_DNA"/>
</dbReference>
<dbReference type="InterPro" id="IPR033121">
    <property type="entry name" value="PEPTIDASE_A1"/>
</dbReference>
<comment type="similarity">
    <text evidence="1 7">Belongs to the peptidase A1 family.</text>
</comment>
<evidence type="ECO:0000256" key="7">
    <source>
        <dbReference type="RuleBase" id="RU000454"/>
    </source>
</evidence>
<dbReference type="EMBL" id="CCBN010000003">
    <property type="protein sequence ID" value="CDO52436.1"/>
    <property type="molecule type" value="Genomic_DNA"/>
</dbReference>
<reference evidence="12" key="1">
    <citation type="submission" date="2012-11" db="EMBL/GenBank/DDBJ databases">
        <title>Specialization of the cheese isolates of the species Geotrichum candidum revealed by MLST.</title>
        <authorList>
            <person name="Morel G."/>
            <person name="Laaghouiti F."/>
            <person name="Mallet S."/>
            <person name="Jacques N."/>
            <person name="Casaregola S."/>
        </authorList>
    </citation>
    <scope>NUCLEOTIDE SEQUENCE</scope>
    <source>
        <strain evidence="12">CLIB 918</strain>
    </source>
</reference>
<evidence type="ECO:0000313" key="14">
    <source>
        <dbReference type="Proteomes" id="UP000242525"/>
    </source>
</evidence>
<dbReference type="InterPro" id="IPR021109">
    <property type="entry name" value="Peptidase_aspartic_dom_sf"/>
</dbReference>
<keyword evidence="4 7" id="KW-0064">Aspartyl protease</keyword>
<dbReference type="CDD" id="cd05474">
    <property type="entry name" value="SAP_like"/>
    <property type="match status" value="1"/>
</dbReference>
<evidence type="ECO:0000256" key="5">
    <source>
        <dbReference type="ARBA" id="ARBA00022801"/>
    </source>
</evidence>
<evidence type="ECO:0000256" key="8">
    <source>
        <dbReference type="SAM" id="MobiDB-lite"/>
    </source>
</evidence>
<dbReference type="PRINTS" id="PR00792">
    <property type="entry name" value="PEPSIN"/>
</dbReference>
<dbReference type="Proteomes" id="UP000242525">
    <property type="component" value="Unassembled WGS sequence"/>
</dbReference>
<dbReference type="PANTHER" id="PTHR47966">
    <property type="entry name" value="BETA-SITE APP-CLEAVING ENZYME, ISOFORM A-RELATED"/>
    <property type="match status" value="1"/>
</dbReference>
<reference evidence="13 14" key="2">
    <citation type="submission" date="2014-03" db="EMBL/GenBank/DDBJ databases">
        <authorList>
            <person name="Casaregola S."/>
        </authorList>
    </citation>
    <scope>NUCLEOTIDE SEQUENCE [LARGE SCALE GENOMIC DNA]</scope>
    <source>
        <strain evidence="13 14">CLIB 918</strain>
    </source>
</reference>
<dbReference type="GO" id="GO:0006508">
    <property type="term" value="P:proteolysis"/>
    <property type="evidence" value="ECO:0007669"/>
    <property type="project" value="UniProtKB-KW"/>
</dbReference>
<dbReference type="InterPro" id="IPR001461">
    <property type="entry name" value="Aspartic_peptidase_A1"/>
</dbReference>
<feature type="active site" evidence="6">
    <location>
        <position position="292"/>
    </location>
</feature>
<keyword evidence="9" id="KW-0812">Transmembrane</keyword>
<dbReference type="PROSITE" id="PS00141">
    <property type="entry name" value="ASP_PROTEASE"/>
    <property type="match status" value="2"/>
</dbReference>
<keyword evidence="3 10" id="KW-0732">Signal</keyword>
<evidence type="ECO:0000256" key="3">
    <source>
        <dbReference type="ARBA" id="ARBA00022729"/>
    </source>
</evidence>
<name>M1XFD0_GEOCN</name>
<dbReference type="PROSITE" id="PS51767">
    <property type="entry name" value="PEPTIDASE_A1"/>
    <property type="match status" value="1"/>
</dbReference>
<keyword evidence="9" id="KW-1133">Transmembrane helix</keyword>
<keyword evidence="9" id="KW-0472">Membrane</keyword>
<evidence type="ECO:0000256" key="2">
    <source>
        <dbReference type="ARBA" id="ARBA00022670"/>
    </source>
</evidence>
<evidence type="ECO:0000256" key="4">
    <source>
        <dbReference type="ARBA" id="ARBA00022750"/>
    </source>
</evidence>
<dbReference type="GO" id="GO:0004190">
    <property type="term" value="F:aspartic-type endopeptidase activity"/>
    <property type="evidence" value="ECO:0007669"/>
    <property type="project" value="UniProtKB-KW"/>
</dbReference>
<accession>M1XFD0</accession>
<keyword evidence="14" id="KW-1185">Reference proteome</keyword>
<dbReference type="OrthoDB" id="771136at2759"/>
<evidence type="ECO:0000256" key="6">
    <source>
        <dbReference type="PIRSR" id="PIRSR601461-1"/>
    </source>
</evidence>
<keyword evidence="5 7" id="KW-0378">Hydrolase</keyword>